<organism evidence="1 2">
    <name type="scientific">Stappia albiluteola</name>
    <dbReference type="NCBI Taxonomy" id="2758565"/>
    <lineage>
        <taxon>Bacteria</taxon>
        <taxon>Pseudomonadati</taxon>
        <taxon>Pseudomonadota</taxon>
        <taxon>Alphaproteobacteria</taxon>
        <taxon>Hyphomicrobiales</taxon>
        <taxon>Stappiaceae</taxon>
        <taxon>Stappia</taxon>
    </lineage>
</organism>
<name>A0A839AET5_9HYPH</name>
<keyword evidence="2" id="KW-1185">Reference proteome</keyword>
<gene>
    <name evidence="1" type="ORF">H2509_08090</name>
</gene>
<proteinExistence type="predicted"/>
<dbReference type="Proteomes" id="UP000541109">
    <property type="component" value="Unassembled WGS sequence"/>
</dbReference>
<comment type="caution">
    <text evidence="1">The sequence shown here is derived from an EMBL/GenBank/DDBJ whole genome shotgun (WGS) entry which is preliminary data.</text>
</comment>
<evidence type="ECO:0000313" key="2">
    <source>
        <dbReference type="Proteomes" id="UP000541109"/>
    </source>
</evidence>
<reference evidence="1 2" key="1">
    <citation type="submission" date="2020-07" db="EMBL/GenBank/DDBJ databases">
        <title>Stappia sp., F7233, whole genome shotgun sequencing project.</title>
        <authorList>
            <person name="Jiang S."/>
            <person name="Liu Z.W."/>
            <person name="Du Z.J."/>
        </authorList>
    </citation>
    <scope>NUCLEOTIDE SEQUENCE [LARGE SCALE GENOMIC DNA]</scope>
    <source>
        <strain evidence="1 2">F7233</strain>
    </source>
</reference>
<dbReference type="EMBL" id="JACFXV010000046">
    <property type="protein sequence ID" value="MBA5777089.1"/>
    <property type="molecule type" value="Genomic_DNA"/>
</dbReference>
<protein>
    <submittedName>
        <fullName evidence="1">Uncharacterized protein</fullName>
    </submittedName>
</protein>
<evidence type="ECO:0000313" key="1">
    <source>
        <dbReference type="EMBL" id="MBA5777089.1"/>
    </source>
</evidence>
<sequence length="111" mass="12727">MSSAPNKHPGIQERYEIDVWESEGGLLGFDDDMNNQYGRRVEVDGSWTVYHVFTGIPAADRSHMMVGMSRAGATRRMISLNLRNAERRRLKTRPSKSTVAVRGIEKFWSWL</sequence>
<accession>A0A839AET5</accession>
<dbReference type="AlphaFoldDB" id="A0A839AET5"/>
<dbReference type="RefSeq" id="WP_182164158.1">
    <property type="nucleotide sequence ID" value="NZ_JACFXV010000046.1"/>
</dbReference>